<dbReference type="Proteomes" id="UP000051952">
    <property type="component" value="Unassembled WGS sequence"/>
</dbReference>
<dbReference type="InterPro" id="IPR052394">
    <property type="entry name" value="LRR-containing"/>
</dbReference>
<proteinExistence type="predicted"/>
<evidence type="ECO:0000313" key="2">
    <source>
        <dbReference type="EMBL" id="CUG93746.1"/>
    </source>
</evidence>
<feature type="region of interest" description="Disordered" evidence="1">
    <location>
        <begin position="173"/>
        <end position="206"/>
    </location>
</feature>
<dbReference type="InterPro" id="IPR032675">
    <property type="entry name" value="LRR_dom_sf"/>
</dbReference>
<feature type="compositionally biased region" description="Pro residues" evidence="1">
    <location>
        <begin position="898"/>
        <end position="908"/>
    </location>
</feature>
<sequence length="958" mass="104332">MSVSRVPKLGVVGSGRYAMSLISSLADAVEVDVLQIVWILPNTEKRGIVFDGHGWNASAASITVDPFLTSLKVSAVVCGNIYSILTKGPHHAIYCGGQEILCDAITFALDPYHDMDSHGTDDFLSRFGSPRPIDELNYLRNVSEVELNLLNTWQTDELKVLVTRGKHQRYIQSSLQTGKGAPAAAQPTKLRDLDEEEGNADDDDDMEYDRPTVLVLKLPRISTKFAESLLSSSQMNPPELVYFAMNEGERCLSLRNANIDDAELNRLCTNMRTHYLLRSSVGGSPTLVRDVSSVDVSHNSLTTLNSITETFFLHTDADGCSGPISSMLRQLDVSHNPLEQRSVTIFLSALLSAGSVSHLASLNLCHCGLSDGVAEALCSAITRMTSLVTLDVSGNHFSPLMNGEILLAARHHIKSLNVSGLDLQGCETQLEKLFRSHQLERIHCSSCGLEDSTALCVGTQLVQGECRGSLRVVDFSNNPGITSEGVKFLLECIVAGLPSDACRMQDILLEGCGGVGVHEVVAAANVVQHCRALEQFTFSIIFEEQLCLQVFIDCVAKYGNSLVHSTLESFVFPSSRCNTSESTPTAKELPQSAHDALHTRLAGNKARRAAREEQLASRALSIATATDLAAEATRSLPVASGIGVPTHYLRIDDSANAAVYADQSNSADCDEYRYRRYLEALRSEGDFDVTSPTSVAGYACGTVDTWQSQWAPFRDAQVVLRPPVLPKYAQSLTTSDSVVVDDHFFISEKRKLLMVGCGCRTRLGDAPFTQSTNSGVHDAMYSRLILPIVRQSVFRVLAPKLVVPIPRIDLIGVWMGRDDVPPNILRQKILENVSLSFAATLTYMQQKQLKQLLNEVTHRIGECQPALHDPLHQQYKRSESALLDALAARGSVFSAEVLPPPPPPPAQSPPTKKDAAAPVAVAQPAILSHVDSNTTPKITAYHIVVESLKTMLCSDMLN</sequence>
<organism evidence="2 3">
    <name type="scientific">Bodo saltans</name>
    <name type="common">Flagellated protozoan</name>
    <dbReference type="NCBI Taxonomy" id="75058"/>
    <lineage>
        <taxon>Eukaryota</taxon>
        <taxon>Discoba</taxon>
        <taxon>Euglenozoa</taxon>
        <taxon>Kinetoplastea</taxon>
        <taxon>Metakinetoplastina</taxon>
        <taxon>Eubodonida</taxon>
        <taxon>Bodonidae</taxon>
        <taxon>Bodo</taxon>
    </lineage>
</organism>
<reference evidence="3" key="1">
    <citation type="submission" date="2015-09" db="EMBL/GenBank/DDBJ databases">
        <authorList>
            <consortium name="Pathogen Informatics"/>
        </authorList>
    </citation>
    <scope>NUCLEOTIDE SEQUENCE [LARGE SCALE GENOMIC DNA]</scope>
    <source>
        <strain evidence="3">Lake Konstanz</strain>
    </source>
</reference>
<accession>A0A0S4JQF5</accession>
<dbReference type="OrthoDB" id="120976at2759"/>
<evidence type="ECO:0000256" key="1">
    <source>
        <dbReference type="SAM" id="MobiDB-lite"/>
    </source>
</evidence>
<dbReference type="EMBL" id="CYKH01002191">
    <property type="protein sequence ID" value="CUG93746.1"/>
    <property type="molecule type" value="Genomic_DNA"/>
</dbReference>
<dbReference type="InterPro" id="IPR001611">
    <property type="entry name" value="Leu-rich_rpt"/>
</dbReference>
<dbReference type="SUPFAM" id="SSF52047">
    <property type="entry name" value="RNI-like"/>
    <property type="match status" value="1"/>
</dbReference>
<dbReference type="Pfam" id="PF13516">
    <property type="entry name" value="LRR_6"/>
    <property type="match status" value="1"/>
</dbReference>
<keyword evidence="3" id="KW-1185">Reference proteome</keyword>
<dbReference type="PANTHER" id="PTHR24114:SF2">
    <property type="entry name" value="F-BOX DOMAIN-CONTAINING PROTEIN-RELATED"/>
    <property type="match status" value="1"/>
</dbReference>
<protein>
    <submittedName>
        <fullName evidence="2">GPI-anchored surface protein, putative</fullName>
    </submittedName>
</protein>
<dbReference type="PANTHER" id="PTHR24114">
    <property type="entry name" value="LEUCINE RICH REPEAT FAMILY PROTEIN"/>
    <property type="match status" value="1"/>
</dbReference>
<name>A0A0S4JQF5_BODSA</name>
<feature type="compositionally biased region" description="Acidic residues" evidence="1">
    <location>
        <begin position="193"/>
        <end position="206"/>
    </location>
</feature>
<dbReference type="AlphaFoldDB" id="A0A0S4JQF5"/>
<gene>
    <name evidence="2" type="ORF">BSAL_44600</name>
</gene>
<evidence type="ECO:0000313" key="3">
    <source>
        <dbReference type="Proteomes" id="UP000051952"/>
    </source>
</evidence>
<dbReference type="VEuPathDB" id="TriTrypDB:BSAL_44600"/>
<dbReference type="Gene3D" id="3.80.10.10">
    <property type="entry name" value="Ribonuclease Inhibitor"/>
    <property type="match status" value="1"/>
</dbReference>
<feature type="region of interest" description="Disordered" evidence="1">
    <location>
        <begin position="894"/>
        <end position="918"/>
    </location>
</feature>